<gene>
    <name evidence="2" type="ORF">PBRASI_LOCUS10221</name>
</gene>
<sequence>MLRSHLNRKNPCRPRNPIPAPQPELDTDLESTWTEFLKYLGVVPWCTENSNTLSPIENSNAQASSSADVPKFELTNVINSGVELLDAHCRVQIGKESIYSHDPINSLNTLREQIIKIFNERFDLTHGFKTRLCLVGKLSRSANYQQGLFDDKIEEDNSEKDYKEVPFKNKAVVVTSKEDIPRIVDKLIWDIEKRVYVREGSVLIFHYPKGLPKRNNGIINIKNEDEYCILAELFPAQHHRERVSWYTPHLRKLNFNGIQFPVKADNDTMKKFEKQNPAISVSIYGWSEKELIPIRIAPKSKIDAQHMEDCEGINTPVQRTGMPKEGKNTYKFKRIERMMDAPFTCYVDAEGFTKKINEKRGTNTTAIQEHEPSGLDYIIIRSDGQFKAPVQIRGADPAGDFIKAMEKETEIISQVDIYSGIALLN</sequence>
<keyword evidence="3" id="KW-1185">Reference proteome</keyword>
<protein>
    <submittedName>
        <fullName evidence="2">6332_t:CDS:1</fullName>
    </submittedName>
</protein>
<dbReference type="AlphaFoldDB" id="A0A9N9DUZ5"/>
<dbReference type="PANTHER" id="PTHR31511:SF12">
    <property type="entry name" value="RHO TERMINATION FACTOR N-TERMINAL DOMAIN-CONTAINING PROTEIN"/>
    <property type="match status" value="1"/>
</dbReference>
<evidence type="ECO:0000256" key="1">
    <source>
        <dbReference type="SAM" id="MobiDB-lite"/>
    </source>
</evidence>
<feature type="compositionally biased region" description="Basic residues" evidence="1">
    <location>
        <begin position="1"/>
        <end position="12"/>
    </location>
</feature>
<organism evidence="2 3">
    <name type="scientific">Paraglomus brasilianum</name>
    <dbReference type="NCBI Taxonomy" id="144538"/>
    <lineage>
        <taxon>Eukaryota</taxon>
        <taxon>Fungi</taxon>
        <taxon>Fungi incertae sedis</taxon>
        <taxon>Mucoromycota</taxon>
        <taxon>Glomeromycotina</taxon>
        <taxon>Glomeromycetes</taxon>
        <taxon>Paraglomerales</taxon>
        <taxon>Paraglomeraceae</taxon>
        <taxon>Paraglomus</taxon>
    </lineage>
</organism>
<dbReference type="OrthoDB" id="2419425at2759"/>
<feature type="region of interest" description="Disordered" evidence="1">
    <location>
        <begin position="1"/>
        <end position="25"/>
    </location>
</feature>
<proteinExistence type="predicted"/>
<dbReference type="Proteomes" id="UP000789739">
    <property type="component" value="Unassembled WGS sequence"/>
</dbReference>
<accession>A0A9N9DUZ5</accession>
<comment type="caution">
    <text evidence="2">The sequence shown here is derived from an EMBL/GenBank/DDBJ whole genome shotgun (WGS) entry which is preliminary data.</text>
</comment>
<dbReference type="EMBL" id="CAJVPI010002823">
    <property type="protein sequence ID" value="CAG8650033.1"/>
    <property type="molecule type" value="Genomic_DNA"/>
</dbReference>
<dbReference type="PANTHER" id="PTHR31511">
    <property type="entry name" value="PROTEIN CBG23764"/>
    <property type="match status" value="1"/>
</dbReference>
<evidence type="ECO:0000313" key="2">
    <source>
        <dbReference type="EMBL" id="CAG8650033.1"/>
    </source>
</evidence>
<name>A0A9N9DUZ5_9GLOM</name>
<reference evidence="2" key="1">
    <citation type="submission" date="2021-06" db="EMBL/GenBank/DDBJ databases">
        <authorList>
            <person name="Kallberg Y."/>
            <person name="Tangrot J."/>
            <person name="Rosling A."/>
        </authorList>
    </citation>
    <scope>NUCLEOTIDE SEQUENCE</scope>
    <source>
        <strain evidence="2">BR232B</strain>
    </source>
</reference>
<evidence type="ECO:0000313" key="3">
    <source>
        <dbReference type="Proteomes" id="UP000789739"/>
    </source>
</evidence>